<feature type="transmembrane region" description="Helical" evidence="18">
    <location>
        <begin position="826"/>
        <end position="847"/>
    </location>
</feature>
<evidence type="ECO:0000313" key="23">
    <source>
        <dbReference type="Proteomes" id="UP000663854"/>
    </source>
</evidence>
<dbReference type="FunFam" id="1.20.1110.10:FF:000095">
    <property type="entry name" value="Sodium/potassium-transporting ATPase subunit alpha-1"/>
    <property type="match status" value="1"/>
</dbReference>
<evidence type="ECO:0000256" key="12">
    <source>
        <dbReference type="ARBA" id="ARBA00022989"/>
    </source>
</evidence>
<dbReference type="SUPFAM" id="SSF56784">
    <property type="entry name" value="HAD-like"/>
    <property type="match status" value="1"/>
</dbReference>
<dbReference type="AlphaFoldDB" id="A0A814ZX14"/>
<keyword evidence="4" id="KW-1003">Cell membrane</keyword>
<keyword evidence="7 18" id="KW-0812">Transmembrane</keyword>
<evidence type="ECO:0000256" key="9">
    <source>
        <dbReference type="ARBA" id="ARBA00022840"/>
    </source>
</evidence>
<evidence type="ECO:0000256" key="18">
    <source>
        <dbReference type="RuleBase" id="RU362084"/>
    </source>
</evidence>
<comment type="caution">
    <text evidence="21">The sequence shown here is derived from an EMBL/GenBank/DDBJ whole genome shotgun (WGS) entry which is preliminary data.</text>
</comment>
<evidence type="ECO:0000256" key="15">
    <source>
        <dbReference type="ARBA" id="ARBA00023201"/>
    </source>
</evidence>
<dbReference type="InterPro" id="IPR023298">
    <property type="entry name" value="ATPase_P-typ_TM_dom_sf"/>
</dbReference>
<feature type="transmembrane region" description="Helical" evidence="18">
    <location>
        <begin position="943"/>
        <end position="960"/>
    </location>
</feature>
<dbReference type="GO" id="GO:0098797">
    <property type="term" value="C:plasma membrane protein complex"/>
    <property type="evidence" value="ECO:0007669"/>
    <property type="project" value="UniProtKB-ARBA"/>
</dbReference>
<dbReference type="PRINTS" id="PR00119">
    <property type="entry name" value="CATATPASE"/>
</dbReference>
<dbReference type="EMBL" id="CAJNOL010002815">
    <property type="protein sequence ID" value="CAF1531209.1"/>
    <property type="molecule type" value="Genomic_DNA"/>
</dbReference>
<dbReference type="Gene3D" id="1.20.1110.10">
    <property type="entry name" value="Calcium-transporting ATPase, transmembrane domain"/>
    <property type="match status" value="1"/>
</dbReference>
<gene>
    <name evidence="22" type="ORF">JXQ802_LOCUS42254</name>
    <name evidence="21" type="ORF">PYM288_LOCUS27310</name>
</gene>
<dbReference type="SUPFAM" id="SSF81665">
    <property type="entry name" value="Calcium ATPase, transmembrane domain M"/>
    <property type="match status" value="1"/>
</dbReference>
<evidence type="ECO:0000256" key="4">
    <source>
        <dbReference type="ARBA" id="ARBA00022475"/>
    </source>
</evidence>
<organism evidence="21 23">
    <name type="scientific">Rotaria sordida</name>
    <dbReference type="NCBI Taxonomy" id="392033"/>
    <lineage>
        <taxon>Eukaryota</taxon>
        <taxon>Metazoa</taxon>
        <taxon>Spiralia</taxon>
        <taxon>Gnathifera</taxon>
        <taxon>Rotifera</taxon>
        <taxon>Eurotatoria</taxon>
        <taxon>Bdelloidea</taxon>
        <taxon>Philodinida</taxon>
        <taxon>Philodinidae</taxon>
        <taxon>Rotaria</taxon>
    </lineage>
</organism>
<dbReference type="InterPro" id="IPR006068">
    <property type="entry name" value="ATPase_P-typ_cation-transptr_C"/>
</dbReference>
<evidence type="ECO:0000256" key="1">
    <source>
        <dbReference type="ARBA" id="ARBA00004651"/>
    </source>
</evidence>
<dbReference type="InterPro" id="IPR059000">
    <property type="entry name" value="ATPase_P-type_domA"/>
</dbReference>
<evidence type="ECO:0000256" key="6">
    <source>
        <dbReference type="ARBA" id="ARBA00022553"/>
    </source>
</evidence>
<dbReference type="Pfam" id="PF00122">
    <property type="entry name" value="E1-E2_ATPase"/>
    <property type="match status" value="1"/>
</dbReference>
<keyword evidence="24" id="KW-1185">Reference proteome</keyword>
<feature type="transmembrane region" description="Helical" evidence="18">
    <location>
        <begin position="338"/>
        <end position="361"/>
    </location>
</feature>
<comment type="function">
    <text evidence="16">This is the catalytic component of the active enzyme, which catalyzes the hydrolysis of ATP coupled with the exchange of sodium and potassium ions across the plasma membrane. This action creates the electrochemical gradient of sodium and potassium ions, providing the energy for active transport of various nutrients.</text>
</comment>
<evidence type="ECO:0000313" key="24">
    <source>
        <dbReference type="Proteomes" id="UP000663870"/>
    </source>
</evidence>
<dbReference type="PANTHER" id="PTHR43294">
    <property type="entry name" value="SODIUM/POTASSIUM-TRANSPORTING ATPASE SUBUNIT ALPHA"/>
    <property type="match status" value="1"/>
</dbReference>
<evidence type="ECO:0000256" key="8">
    <source>
        <dbReference type="ARBA" id="ARBA00022741"/>
    </source>
</evidence>
<comment type="subunit">
    <text evidence="17">The sodium/potassium-transporting ATPase is composed of a catalytic alpha subunit, an auxiliary non-catalytic beta subunit and an additional regulatory subunit.</text>
</comment>
<dbReference type="Proteomes" id="UP000663854">
    <property type="component" value="Unassembled WGS sequence"/>
</dbReference>
<evidence type="ECO:0000313" key="21">
    <source>
        <dbReference type="EMBL" id="CAF1249575.1"/>
    </source>
</evidence>
<keyword evidence="12 18" id="KW-1133">Transmembrane helix</keyword>
<dbReference type="InterPro" id="IPR001757">
    <property type="entry name" value="P_typ_ATPase"/>
</dbReference>
<evidence type="ECO:0000256" key="11">
    <source>
        <dbReference type="ARBA" id="ARBA00022967"/>
    </source>
</evidence>
<evidence type="ECO:0000256" key="17">
    <source>
        <dbReference type="ARBA" id="ARBA00038795"/>
    </source>
</evidence>
<dbReference type="GO" id="GO:1902600">
    <property type="term" value="P:proton transmembrane transport"/>
    <property type="evidence" value="ECO:0007669"/>
    <property type="project" value="TreeGrafter"/>
</dbReference>
<dbReference type="GO" id="GO:0046872">
    <property type="term" value="F:metal ion binding"/>
    <property type="evidence" value="ECO:0007669"/>
    <property type="project" value="UniProtKB-KW"/>
</dbReference>
<proteinExistence type="inferred from homology"/>
<keyword evidence="3 18" id="KW-0813">Transport</keyword>
<dbReference type="InterPro" id="IPR050510">
    <property type="entry name" value="Cation_transp_ATPase_P-type"/>
</dbReference>
<dbReference type="Gene3D" id="3.40.50.1000">
    <property type="entry name" value="HAD superfamily/HAD-like"/>
    <property type="match status" value="1"/>
</dbReference>
<feature type="transmembrane region" description="Helical" evidence="18">
    <location>
        <begin position="112"/>
        <end position="135"/>
    </location>
</feature>
<evidence type="ECO:0000256" key="14">
    <source>
        <dbReference type="ARBA" id="ARBA00023136"/>
    </source>
</evidence>
<keyword evidence="14 18" id="KW-0472">Membrane</keyword>
<dbReference type="NCBIfam" id="TIGR01106">
    <property type="entry name" value="ATPase-IIC_X-K"/>
    <property type="match status" value="1"/>
</dbReference>
<dbReference type="GO" id="GO:0090533">
    <property type="term" value="C:cation-transporting ATPase complex"/>
    <property type="evidence" value="ECO:0007669"/>
    <property type="project" value="UniProtKB-ARBA"/>
</dbReference>
<keyword evidence="6" id="KW-0597">Phosphoprotein</keyword>
<evidence type="ECO:0000256" key="2">
    <source>
        <dbReference type="ARBA" id="ARBA00006934"/>
    </source>
</evidence>
<dbReference type="PANTHER" id="PTHR43294:SF13">
    <property type="entry name" value="SODIUM_POTASSIUM-TRANSPORTING ATPASE SUBUNIT ALPHA"/>
    <property type="match status" value="1"/>
</dbReference>
<dbReference type="InterPro" id="IPR036412">
    <property type="entry name" value="HAD-like_sf"/>
</dbReference>
<dbReference type="GO" id="GO:0005524">
    <property type="term" value="F:ATP binding"/>
    <property type="evidence" value="ECO:0007669"/>
    <property type="project" value="UniProtKB-KW"/>
</dbReference>
<dbReference type="GO" id="GO:1990573">
    <property type="term" value="P:potassium ion import across plasma membrane"/>
    <property type="evidence" value="ECO:0007669"/>
    <property type="project" value="TreeGrafter"/>
</dbReference>
<dbReference type="Gene3D" id="3.40.1110.10">
    <property type="entry name" value="Calcium-transporting ATPase, cytoplasmic domain N"/>
    <property type="match status" value="1"/>
</dbReference>
<name>A0A814ZX14_9BILA</name>
<dbReference type="Pfam" id="PF00689">
    <property type="entry name" value="Cation_ATPase_C"/>
    <property type="match status" value="1"/>
</dbReference>
<evidence type="ECO:0000256" key="16">
    <source>
        <dbReference type="ARBA" id="ARBA00037422"/>
    </source>
</evidence>
<dbReference type="GO" id="GO:0016887">
    <property type="term" value="F:ATP hydrolysis activity"/>
    <property type="evidence" value="ECO:0007669"/>
    <property type="project" value="InterPro"/>
</dbReference>
<keyword evidence="9 18" id="KW-0067">ATP-binding</keyword>
<feature type="transmembrane region" description="Helical" evidence="18">
    <location>
        <begin position="800"/>
        <end position="820"/>
    </location>
</feature>
<keyword evidence="18" id="KW-0406">Ion transport</keyword>
<feature type="domain" description="Cation-transporting P-type ATPase N-terminal" evidence="20">
    <location>
        <begin position="58"/>
        <end position="132"/>
    </location>
</feature>
<keyword evidence="15" id="KW-0739">Sodium transport</keyword>
<dbReference type="Pfam" id="PF00690">
    <property type="entry name" value="Cation_ATPase_N"/>
    <property type="match status" value="1"/>
</dbReference>
<dbReference type="SUPFAM" id="SSF81653">
    <property type="entry name" value="Calcium ATPase, transduction domain A"/>
    <property type="match status" value="1"/>
</dbReference>
<dbReference type="SUPFAM" id="SSF81660">
    <property type="entry name" value="Metal cation-transporting ATPase, ATP-binding domain N"/>
    <property type="match status" value="1"/>
</dbReference>
<keyword evidence="13" id="KW-0915">Sodium</keyword>
<dbReference type="NCBIfam" id="TIGR01494">
    <property type="entry name" value="ATPase_P-type"/>
    <property type="match status" value="2"/>
</dbReference>
<comment type="subcellular location">
    <subcellularLocation>
        <location evidence="1 18">Cell membrane</location>
        <topology evidence="1 18">Multi-pass membrane protein</topology>
    </subcellularLocation>
</comment>
<feature type="transmembrane region" description="Helical" evidence="18">
    <location>
        <begin position="1008"/>
        <end position="1024"/>
    </location>
</feature>
<dbReference type="FunFam" id="1.20.1110.10:FF:000038">
    <property type="entry name" value="Sodium/potassium-transporting ATPase subunit alpha"/>
    <property type="match status" value="1"/>
</dbReference>
<feature type="transmembrane region" description="Helical" evidence="18">
    <location>
        <begin position="981"/>
        <end position="1002"/>
    </location>
</feature>
<dbReference type="GO" id="GO:0030007">
    <property type="term" value="P:intracellular potassium ion homeostasis"/>
    <property type="evidence" value="ECO:0007669"/>
    <property type="project" value="TreeGrafter"/>
</dbReference>
<keyword evidence="10 18" id="KW-0630">Potassium</keyword>
<keyword evidence="11" id="KW-1278">Translocase</keyword>
<dbReference type="GO" id="GO:0006883">
    <property type="term" value="P:intracellular sodium ion homeostasis"/>
    <property type="evidence" value="ECO:0007669"/>
    <property type="project" value="TreeGrafter"/>
</dbReference>
<dbReference type="PRINTS" id="PR00121">
    <property type="entry name" value="NAKATPASE"/>
</dbReference>
<evidence type="ECO:0000256" key="3">
    <source>
        <dbReference type="ARBA" id="ARBA00022448"/>
    </source>
</evidence>
<evidence type="ECO:0000256" key="7">
    <source>
        <dbReference type="ARBA" id="ARBA00022692"/>
    </source>
</evidence>
<dbReference type="Gene3D" id="2.70.150.10">
    <property type="entry name" value="Calcium-transporting ATPase, cytoplasmic transduction domain A"/>
    <property type="match status" value="1"/>
</dbReference>
<dbReference type="Pfam" id="PF13246">
    <property type="entry name" value="Cation_ATPase"/>
    <property type="match status" value="1"/>
</dbReference>
<dbReference type="EMBL" id="CAJNOH010001776">
    <property type="protein sequence ID" value="CAF1249575.1"/>
    <property type="molecule type" value="Genomic_DNA"/>
</dbReference>
<evidence type="ECO:0000256" key="5">
    <source>
        <dbReference type="ARBA" id="ARBA00022538"/>
    </source>
</evidence>
<dbReference type="FunFam" id="2.70.150.10:FF:000003">
    <property type="entry name" value="Sodium/potassium-transporting ATPase subunit alpha"/>
    <property type="match status" value="1"/>
</dbReference>
<sequence>MARRRDVGQPSINSVNDDDEESKKKSSEITKMTISKSKNKLEKEEDNLDNFKQGMEIDDHKLNLVDLYQRYNTDPKRGLSYSEAQKVFNRDGPNALSSSKIKPEWIKFCRHMFGYFEFLLWIGAILCFITHGFEVVTYHEDASSDNLWLGIALIVIVVVTGSFSYFQDAKCSRIVDSFKSMVPPQALIIRDGELTNIRTEDLVVGDIVTIKFGDRVPADIRILESHGFKVDNSFLTGESKPQSRSPEFTNDDVLETKNLAFFSTFATDGIAKGLVIRTGDYSVMGRIMNHASSLSKSDTPITKEIVHFIHIITGISIFMGISFFIIALILGYPLIEAIIFLVSIVIAIVPKGFPATVTICLTLTAKRLAKKNCLVKNLEAVETLGSTSIICADKIGTLTQNLMTVAHMWFDNQIVEADTSEYQQNATYNGTIPGWLALTRCAILCNRADFKQDPENLAQPVLQRQCYGDESEAALLKCVELSIGNVINFREINRKVCEIPFNSTNKYQVSIHEVYTDNNSEVDSRPYLLVMKGAPEHILERCSSIYIDGTDVEINDYWRNAFNQAYLKLGSLGERVLGFCDLRLSSDDHPKGYQFNEEQVNFPLDNLRFLGLMSMIDPLRVAVPEAIAKCRSAGIKVIMVTGDHPITAKPISRAAGIISQDTETVEDIAERAGVSLQEVNPRDAKACVIHGNDLKAMSPAEIDALLENHPEIVFARTSPQQKITVVEGCKRQGAIVAMIGDGVNDLPAMKKADIGIAMGITGSDMNREVADMVLLDDNFASIVTGVEQGRLIFDNLKKSIAYMLTSNIPKMTPFLMYFLMGIPLALGTSTILFIDLLTIISAISLVYEEAETDIMKKPPRNPKHDRLVNKRLILMTHGPIGFIQAAAGLFTYFSIMAENGFLPSRLFGLRKSWESKYVNDLQDSYNREWTYEQRKQLEFTCQSAFFIAIVICQWAVLIICKTRRNSILEQGMKNRILNGVLIFEIILVAIVSYMPCLGTALNIYPVKFLWWLPALFSAFLILIFDEVRKHLIRQHPGGWMERQTYF</sequence>
<evidence type="ECO:0000256" key="13">
    <source>
        <dbReference type="ARBA" id="ARBA00023053"/>
    </source>
</evidence>
<evidence type="ECO:0000256" key="19">
    <source>
        <dbReference type="SAM" id="MobiDB-lite"/>
    </source>
</evidence>
<keyword evidence="8 18" id="KW-0547">Nucleotide-binding</keyword>
<dbReference type="Proteomes" id="UP000663870">
    <property type="component" value="Unassembled WGS sequence"/>
</dbReference>
<dbReference type="GO" id="GO:0036376">
    <property type="term" value="P:sodium ion export across plasma membrane"/>
    <property type="evidence" value="ECO:0007669"/>
    <property type="project" value="TreeGrafter"/>
</dbReference>
<evidence type="ECO:0000313" key="22">
    <source>
        <dbReference type="EMBL" id="CAF1531209.1"/>
    </source>
</evidence>
<dbReference type="InterPro" id="IPR023214">
    <property type="entry name" value="HAD_sf"/>
</dbReference>
<keyword evidence="18" id="KW-0479">Metal-binding</keyword>
<dbReference type="GO" id="GO:0005391">
    <property type="term" value="F:P-type sodium:potassium-exchanging transporter activity"/>
    <property type="evidence" value="ECO:0007669"/>
    <property type="project" value="TreeGrafter"/>
</dbReference>
<keyword evidence="5 18" id="KW-0633">Potassium transport</keyword>
<dbReference type="InterPro" id="IPR004014">
    <property type="entry name" value="ATPase_P-typ_cation-transptr_N"/>
</dbReference>
<evidence type="ECO:0000259" key="20">
    <source>
        <dbReference type="SMART" id="SM00831"/>
    </source>
</evidence>
<comment type="similarity">
    <text evidence="2 18">Belongs to the cation transport ATPase (P-type) (TC 3.A.3) family. Type IIC subfamily.</text>
</comment>
<dbReference type="InterPro" id="IPR023299">
    <property type="entry name" value="ATPase_P-typ_cyto_dom_N"/>
</dbReference>
<dbReference type="SMART" id="SM00831">
    <property type="entry name" value="Cation_ATPase_N"/>
    <property type="match status" value="1"/>
</dbReference>
<feature type="transmembrane region" description="Helical" evidence="18">
    <location>
        <begin position="872"/>
        <end position="895"/>
    </location>
</feature>
<feature type="region of interest" description="Disordered" evidence="19">
    <location>
        <begin position="1"/>
        <end position="36"/>
    </location>
</feature>
<reference evidence="21" key="1">
    <citation type="submission" date="2021-02" db="EMBL/GenBank/DDBJ databases">
        <authorList>
            <person name="Nowell W R."/>
        </authorList>
    </citation>
    <scope>NUCLEOTIDE SEQUENCE</scope>
</reference>
<feature type="transmembrane region" description="Helical" evidence="18">
    <location>
        <begin position="305"/>
        <end position="332"/>
    </location>
</feature>
<dbReference type="FunFam" id="3.40.50.1000:FF:000083">
    <property type="entry name" value="Sodium/potassium-transporting ATPase subunit alpha"/>
    <property type="match status" value="1"/>
</dbReference>
<dbReference type="FunFam" id="3.40.1110.10:FF:000001">
    <property type="entry name" value="Sodium/potassium-transporting ATPase subunit alpha"/>
    <property type="match status" value="1"/>
</dbReference>
<protein>
    <recommendedName>
        <fullName evidence="18">Sodium/potassium-transporting ATPase subunit alpha</fullName>
    </recommendedName>
</protein>
<dbReference type="InterPro" id="IPR008250">
    <property type="entry name" value="ATPase_P-typ_transduc_dom_A_sf"/>
</dbReference>
<dbReference type="SFLD" id="SFLDS00003">
    <property type="entry name" value="Haloacid_Dehalogenase"/>
    <property type="match status" value="1"/>
</dbReference>
<accession>A0A814ZX14</accession>
<evidence type="ECO:0000256" key="10">
    <source>
        <dbReference type="ARBA" id="ARBA00022958"/>
    </source>
</evidence>
<dbReference type="InterPro" id="IPR005775">
    <property type="entry name" value="P-type_ATPase_IIC"/>
</dbReference>
<feature type="transmembrane region" description="Helical" evidence="18">
    <location>
        <begin position="147"/>
        <end position="166"/>
    </location>
</feature>